<dbReference type="InterPro" id="IPR037066">
    <property type="entry name" value="Plug_dom_sf"/>
</dbReference>
<evidence type="ECO:0000259" key="11">
    <source>
        <dbReference type="Pfam" id="PF07715"/>
    </source>
</evidence>
<sequence>MKKNLLTIAVQAAIIAGVPGLQVNAQAQTDTAAEELDEILVTGSRLRRDSFNTVTPLVTMDAEEIQDSGLGSLAEILVDQLPAIAEVSSNTNTQSSVQNTGLSTINLRNLGTDRTLTLIDGRRVVSNSYSGNYVSLSTIPSGMVAQVEVISGGASAIYGSDAIAGVVNIITEQDKEGFEFEMRGGTTDEGAGDEFTLDLSFGSQFHDGRGYAFFSTTWDRQFGIERTDRKRAQLEANYEYDTDLMCNAMQTENGDVCMRDISPADWRDRSDGTAGGVFLEDGSNSGFYFNEDGLQSDWMEERDGLHSDIFDRLKIPNDRFASAFKVNYDITDSLRANFQIQYSLNESINVKSPEDEAENSGALVLDPETGEPDEVEPGEISPDNPFVPAEIAAAADGDGINWDRRFFEVGNVTTDNERETIRTWAGLQGELFDGTWDWDLSIGYGKFQQTQLRLNELNTIRVAQALDAEFADDGVTIQCADPAARAEGCVPLNIFGIGSITPEMADWIRANPTITTNIEQVNVLGYMAGDLFELPTGPVAAVVGFEYRRDTQKLRTNREQRFGGVTFNVVPSFDGEMEVWEVFGEAAVPLLTNAEYLGDITAETSLRLAEYNIRNIDLMASYRLGLTWEPSPGYIIRANYARAQRAPNITELLSPPRGDFDSFDDICDDTTANSDDPGHANCRLEPAIAAVIADGGTFEDENNRYSPNTGNPELEEETADTYTVGFVLAPDFLQGFKLAIDYYDITIDDAIEQISNEDIINQCYNSSITLGDPNPFCDDITRDSDGNIVEILQRVFNIGKLESRGYDVALQYQYDFDNYGSLTLKTDYNHVIEHTETFEGNDGEETNDLNGLLGEGTFEDKASASLTWRYDDWRVRWRAKYLGPVVDSRGNRVDDLEEAFAENQELIDSGDPNAVLNPERPKFLNYGSHVTHNLSVSKTLEVGDTNIRLYGGVNNVFDEQGPFVPNDGDIDVDGTGNFHSRYGGGVGRFMYMGARFRY</sequence>
<keyword evidence="2 8" id="KW-0813">Transport</keyword>
<accession>A0A545SL89</accession>
<dbReference type="EMBL" id="VHSG01000055">
    <property type="protein sequence ID" value="TQV65745.1"/>
    <property type="molecule type" value="Genomic_DNA"/>
</dbReference>
<keyword evidence="5 9" id="KW-0798">TonB box</keyword>
<keyword evidence="7 8" id="KW-0998">Cell outer membrane</keyword>
<evidence type="ECO:0000256" key="9">
    <source>
        <dbReference type="RuleBase" id="RU003357"/>
    </source>
</evidence>
<comment type="subcellular location">
    <subcellularLocation>
        <location evidence="1 8">Cell outer membrane</location>
        <topology evidence="1 8">Multi-pass membrane protein</topology>
    </subcellularLocation>
</comment>
<dbReference type="SUPFAM" id="SSF56935">
    <property type="entry name" value="Porins"/>
    <property type="match status" value="1"/>
</dbReference>
<feature type="domain" description="TonB-dependent receptor plug" evidence="11">
    <location>
        <begin position="55"/>
        <end position="166"/>
    </location>
</feature>
<dbReference type="Gene3D" id="2.170.130.10">
    <property type="entry name" value="TonB-dependent receptor, plug domain"/>
    <property type="match status" value="1"/>
</dbReference>
<dbReference type="PROSITE" id="PS52016">
    <property type="entry name" value="TONB_DEPENDENT_REC_3"/>
    <property type="match status" value="1"/>
</dbReference>
<gene>
    <name evidence="12" type="ORF">FKG94_28185</name>
</gene>
<evidence type="ECO:0000313" key="12">
    <source>
        <dbReference type="EMBL" id="TQV65745.1"/>
    </source>
</evidence>
<comment type="similarity">
    <text evidence="8 9">Belongs to the TonB-dependent receptor family.</text>
</comment>
<dbReference type="PANTHER" id="PTHR47234:SF2">
    <property type="entry name" value="TONB-DEPENDENT RECEPTOR"/>
    <property type="match status" value="1"/>
</dbReference>
<keyword evidence="13" id="KW-1185">Reference proteome</keyword>
<dbReference type="InterPro" id="IPR012910">
    <property type="entry name" value="Plug_dom"/>
</dbReference>
<evidence type="ECO:0000256" key="5">
    <source>
        <dbReference type="ARBA" id="ARBA00023077"/>
    </source>
</evidence>
<dbReference type="Proteomes" id="UP000319732">
    <property type="component" value="Unassembled WGS sequence"/>
</dbReference>
<evidence type="ECO:0000256" key="4">
    <source>
        <dbReference type="ARBA" id="ARBA00022692"/>
    </source>
</evidence>
<evidence type="ECO:0000259" key="10">
    <source>
        <dbReference type="Pfam" id="PF00593"/>
    </source>
</evidence>
<keyword evidence="6 8" id="KW-0472">Membrane</keyword>
<dbReference type="Pfam" id="PF07715">
    <property type="entry name" value="Plug"/>
    <property type="match status" value="1"/>
</dbReference>
<dbReference type="AlphaFoldDB" id="A0A545SL89"/>
<reference evidence="12 13" key="1">
    <citation type="submission" date="2019-06" db="EMBL/GenBank/DDBJ databases">
        <title>Whole genome sequence for Cellvibrionaceae sp. R142.</title>
        <authorList>
            <person name="Wang G."/>
        </authorList>
    </citation>
    <scope>NUCLEOTIDE SEQUENCE [LARGE SCALE GENOMIC DNA]</scope>
    <source>
        <strain evidence="12 13">R142</strain>
    </source>
</reference>
<organism evidence="12 13">
    <name type="scientific">Exilibacterium tricleocarpae</name>
    <dbReference type="NCBI Taxonomy" id="2591008"/>
    <lineage>
        <taxon>Bacteria</taxon>
        <taxon>Pseudomonadati</taxon>
        <taxon>Pseudomonadota</taxon>
        <taxon>Gammaproteobacteria</taxon>
        <taxon>Cellvibrionales</taxon>
        <taxon>Cellvibrionaceae</taxon>
        <taxon>Exilibacterium</taxon>
    </lineage>
</organism>
<dbReference type="InterPro" id="IPR036942">
    <property type="entry name" value="Beta-barrel_TonB_sf"/>
</dbReference>
<keyword evidence="12" id="KW-0675">Receptor</keyword>
<comment type="caution">
    <text evidence="12">The sequence shown here is derived from an EMBL/GenBank/DDBJ whole genome shotgun (WGS) entry which is preliminary data.</text>
</comment>
<dbReference type="GO" id="GO:0009279">
    <property type="term" value="C:cell outer membrane"/>
    <property type="evidence" value="ECO:0007669"/>
    <property type="project" value="UniProtKB-SubCell"/>
</dbReference>
<evidence type="ECO:0000256" key="1">
    <source>
        <dbReference type="ARBA" id="ARBA00004571"/>
    </source>
</evidence>
<feature type="domain" description="TonB-dependent receptor-like beta-barrel" evidence="10">
    <location>
        <begin position="399"/>
        <end position="956"/>
    </location>
</feature>
<evidence type="ECO:0000256" key="2">
    <source>
        <dbReference type="ARBA" id="ARBA00022448"/>
    </source>
</evidence>
<evidence type="ECO:0000256" key="8">
    <source>
        <dbReference type="PROSITE-ProRule" id="PRU01360"/>
    </source>
</evidence>
<dbReference type="InterPro" id="IPR039426">
    <property type="entry name" value="TonB-dep_rcpt-like"/>
</dbReference>
<keyword evidence="4 8" id="KW-0812">Transmembrane</keyword>
<dbReference type="OrthoDB" id="9805434at2"/>
<protein>
    <submittedName>
        <fullName evidence="12">TonB-dependent receptor</fullName>
    </submittedName>
</protein>
<keyword evidence="3 8" id="KW-1134">Transmembrane beta strand</keyword>
<evidence type="ECO:0000256" key="6">
    <source>
        <dbReference type="ARBA" id="ARBA00023136"/>
    </source>
</evidence>
<dbReference type="InterPro" id="IPR000531">
    <property type="entry name" value="Beta-barrel_TonB"/>
</dbReference>
<evidence type="ECO:0000256" key="7">
    <source>
        <dbReference type="ARBA" id="ARBA00023237"/>
    </source>
</evidence>
<dbReference type="RefSeq" id="WP_142930292.1">
    <property type="nucleotide sequence ID" value="NZ_ML660130.1"/>
</dbReference>
<name>A0A545SL89_9GAMM</name>
<dbReference type="Gene3D" id="2.40.170.20">
    <property type="entry name" value="TonB-dependent receptor, beta-barrel domain"/>
    <property type="match status" value="1"/>
</dbReference>
<evidence type="ECO:0000313" key="13">
    <source>
        <dbReference type="Proteomes" id="UP000319732"/>
    </source>
</evidence>
<evidence type="ECO:0000256" key="3">
    <source>
        <dbReference type="ARBA" id="ARBA00022452"/>
    </source>
</evidence>
<proteinExistence type="inferred from homology"/>
<dbReference type="Pfam" id="PF00593">
    <property type="entry name" value="TonB_dep_Rec_b-barrel"/>
    <property type="match status" value="1"/>
</dbReference>
<dbReference type="PANTHER" id="PTHR47234">
    <property type="match status" value="1"/>
</dbReference>